<evidence type="ECO:0000313" key="7">
    <source>
        <dbReference type="Ensembl" id="ENSGMOP00000046787.1"/>
    </source>
</evidence>
<dbReference type="GeneID" id="115557111"/>
<dbReference type="OMA" id="IMFTART"/>
<dbReference type="GO" id="GO:0004984">
    <property type="term" value="F:olfactory receptor activity"/>
    <property type="evidence" value="ECO:0007669"/>
    <property type="project" value="TreeGrafter"/>
</dbReference>
<dbReference type="Pfam" id="PF00001">
    <property type="entry name" value="7tm_1"/>
    <property type="match status" value="1"/>
</dbReference>
<dbReference type="InterPro" id="IPR052921">
    <property type="entry name" value="GPCR1_Superfamily_Member"/>
</dbReference>
<evidence type="ECO:0000256" key="3">
    <source>
        <dbReference type="ARBA" id="ARBA00022989"/>
    </source>
</evidence>
<dbReference type="CDD" id="cd00637">
    <property type="entry name" value="7tm_classA_rhodopsin-like"/>
    <property type="match status" value="1"/>
</dbReference>
<dbReference type="GO" id="GO:0005549">
    <property type="term" value="F:odorant binding"/>
    <property type="evidence" value="ECO:0007669"/>
    <property type="project" value="TreeGrafter"/>
</dbReference>
<dbReference type="GeneTree" id="ENSGT00940000161337"/>
<keyword evidence="2 5" id="KW-0812">Transmembrane</keyword>
<dbReference type="InterPro" id="IPR000276">
    <property type="entry name" value="GPCR_Rhodpsn"/>
</dbReference>
<dbReference type="Gene3D" id="1.20.1070.10">
    <property type="entry name" value="Rhodopsin 7-helix transmembrane proteins"/>
    <property type="match status" value="1"/>
</dbReference>
<feature type="transmembrane region" description="Helical" evidence="5">
    <location>
        <begin position="86"/>
        <end position="104"/>
    </location>
</feature>
<feature type="domain" description="G-protein coupled receptors family 1 profile" evidence="6">
    <location>
        <begin position="38"/>
        <end position="283"/>
    </location>
</feature>
<dbReference type="PANTHER" id="PTHR26451:SF998">
    <property type="entry name" value="ODORANT RECEPTOR-RELATED"/>
    <property type="match status" value="1"/>
</dbReference>
<dbReference type="InterPro" id="IPR017452">
    <property type="entry name" value="GPCR_Rhodpsn_7TM"/>
</dbReference>
<evidence type="ECO:0000256" key="1">
    <source>
        <dbReference type="ARBA" id="ARBA00004370"/>
    </source>
</evidence>
<dbReference type="OrthoDB" id="8937503at2759"/>
<feature type="transmembrane region" description="Helical" evidence="5">
    <location>
        <begin position="192"/>
        <end position="213"/>
    </location>
</feature>
<dbReference type="Ensembl" id="ENSGMOT00000059147.1">
    <property type="protein sequence ID" value="ENSGMOP00000046787.1"/>
    <property type="gene ID" value="ENSGMOG00000030422.1"/>
</dbReference>
<feature type="transmembrane region" description="Helical" evidence="5">
    <location>
        <begin position="138"/>
        <end position="161"/>
    </location>
</feature>
<dbReference type="PANTHER" id="PTHR26451">
    <property type="entry name" value="G_PROTEIN_RECEP_F1_2 DOMAIN-CONTAINING PROTEIN"/>
    <property type="match status" value="1"/>
</dbReference>
<accession>A0A8C5BFN1</accession>
<gene>
    <name evidence="7" type="primary">LOC115557111</name>
</gene>
<evidence type="ECO:0000256" key="2">
    <source>
        <dbReference type="ARBA" id="ARBA00022692"/>
    </source>
</evidence>
<keyword evidence="3 5" id="KW-1133">Transmembrane helix</keyword>
<reference evidence="7" key="2">
    <citation type="submission" date="2025-09" db="UniProtKB">
        <authorList>
            <consortium name="Ensembl"/>
        </authorList>
    </citation>
    <scope>IDENTIFICATION</scope>
</reference>
<dbReference type="GO" id="GO:0016020">
    <property type="term" value="C:membrane"/>
    <property type="evidence" value="ECO:0007669"/>
    <property type="project" value="UniProtKB-SubCell"/>
</dbReference>
<keyword evidence="8" id="KW-1185">Reference proteome</keyword>
<dbReference type="SUPFAM" id="SSF81321">
    <property type="entry name" value="Family A G protein-coupled receptor-like"/>
    <property type="match status" value="1"/>
</dbReference>
<evidence type="ECO:0000259" key="6">
    <source>
        <dbReference type="PROSITE" id="PS50262"/>
    </source>
</evidence>
<reference evidence="7" key="1">
    <citation type="submission" date="2025-08" db="UniProtKB">
        <authorList>
            <consortium name="Ensembl"/>
        </authorList>
    </citation>
    <scope>IDENTIFICATION</scope>
</reference>
<feature type="transmembrane region" description="Helical" evidence="5">
    <location>
        <begin position="225"/>
        <end position="243"/>
    </location>
</feature>
<feature type="transmembrane region" description="Helical" evidence="5">
    <location>
        <begin position="26"/>
        <end position="46"/>
    </location>
</feature>
<organism evidence="7 8">
    <name type="scientific">Gadus morhua</name>
    <name type="common">Atlantic cod</name>
    <dbReference type="NCBI Taxonomy" id="8049"/>
    <lineage>
        <taxon>Eukaryota</taxon>
        <taxon>Metazoa</taxon>
        <taxon>Chordata</taxon>
        <taxon>Craniata</taxon>
        <taxon>Vertebrata</taxon>
        <taxon>Euteleostomi</taxon>
        <taxon>Actinopterygii</taxon>
        <taxon>Neopterygii</taxon>
        <taxon>Teleostei</taxon>
        <taxon>Neoteleostei</taxon>
        <taxon>Acanthomorphata</taxon>
        <taxon>Zeiogadaria</taxon>
        <taxon>Gadariae</taxon>
        <taxon>Gadiformes</taxon>
        <taxon>Gadoidei</taxon>
        <taxon>Gadidae</taxon>
        <taxon>Gadus</taxon>
    </lineage>
</organism>
<dbReference type="Proteomes" id="UP000694546">
    <property type="component" value="Chromosome 13"/>
</dbReference>
<keyword evidence="4 5" id="KW-0472">Membrane</keyword>
<sequence>MNQTSSNITLGASQRDSFSKAVIKNVIVVALGVTVIYLNASLIHIFHKQQIFNTNPRYILFIHMVINDTVQLTLTILLFLLSYTLYHINVCLCSFIILLALFTTENTPLNLSCMALECYVAVCRPLHHARVCTVRRTYLFIGLIWATSTLSVLPDLFVALATEPVAFFSTDVFCVRVTVFRSPHIILKRDTWYLLLLVVIWLTLLYTYFRILFTARAASADAKKARNTILLHGFQLLLCMLAYVDPYLKTLLNYWFPNSLADSLFACYIIINILPRFISPMVYGLRDKTFRMYLKKHLLCRLTLVTVIPKPL</sequence>
<evidence type="ECO:0000313" key="8">
    <source>
        <dbReference type="Proteomes" id="UP000694546"/>
    </source>
</evidence>
<name>A0A8C5BFN1_GADMO</name>
<proteinExistence type="predicted"/>
<dbReference type="GO" id="GO:0004930">
    <property type="term" value="F:G protein-coupled receptor activity"/>
    <property type="evidence" value="ECO:0007669"/>
    <property type="project" value="InterPro"/>
</dbReference>
<evidence type="ECO:0000256" key="4">
    <source>
        <dbReference type="ARBA" id="ARBA00023136"/>
    </source>
</evidence>
<comment type="subcellular location">
    <subcellularLocation>
        <location evidence="1">Membrane</location>
    </subcellularLocation>
</comment>
<protein>
    <submittedName>
        <fullName evidence="7">Odorant receptor 131-2-like</fullName>
    </submittedName>
</protein>
<evidence type="ECO:0000256" key="5">
    <source>
        <dbReference type="SAM" id="Phobius"/>
    </source>
</evidence>
<dbReference type="PROSITE" id="PS50262">
    <property type="entry name" value="G_PROTEIN_RECEP_F1_2"/>
    <property type="match status" value="1"/>
</dbReference>
<feature type="transmembrane region" description="Helical" evidence="5">
    <location>
        <begin position="263"/>
        <end position="285"/>
    </location>
</feature>
<dbReference type="RefSeq" id="XP_030230557.1">
    <property type="nucleotide sequence ID" value="XM_030374697.1"/>
</dbReference>
<dbReference type="AlphaFoldDB" id="A0A8C5BFN1"/>
<feature type="transmembrane region" description="Helical" evidence="5">
    <location>
        <begin position="58"/>
        <end position="80"/>
    </location>
</feature>